<accession>A0A218ZDK9</accession>
<feature type="compositionally biased region" description="Basic and acidic residues" evidence="1">
    <location>
        <begin position="58"/>
        <end position="99"/>
    </location>
</feature>
<name>A0A218ZDK9_9HELO</name>
<dbReference type="InParanoid" id="A0A218ZDK9"/>
<feature type="compositionally biased region" description="Polar residues" evidence="1">
    <location>
        <begin position="38"/>
        <end position="47"/>
    </location>
</feature>
<evidence type="ECO:0000313" key="3">
    <source>
        <dbReference type="Proteomes" id="UP000242519"/>
    </source>
</evidence>
<keyword evidence="3" id="KW-1185">Reference proteome</keyword>
<proteinExistence type="predicted"/>
<reference evidence="2 3" key="1">
    <citation type="submission" date="2017-04" db="EMBL/GenBank/DDBJ databases">
        <title>Draft genome sequence of Marssonina coronaria NL1: causal agent of apple blotch.</title>
        <authorList>
            <person name="Cheng Q."/>
        </authorList>
    </citation>
    <scope>NUCLEOTIDE SEQUENCE [LARGE SCALE GENOMIC DNA]</scope>
    <source>
        <strain evidence="2 3">NL1</strain>
    </source>
</reference>
<feature type="compositionally biased region" description="Basic and acidic residues" evidence="1">
    <location>
        <begin position="1"/>
        <end position="13"/>
    </location>
</feature>
<feature type="compositionally biased region" description="Acidic residues" evidence="1">
    <location>
        <begin position="155"/>
        <end position="167"/>
    </location>
</feature>
<dbReference type="EMBL" id="MZNU01000058">
    <property type="protein sequence ID" value="OWP06088.1"/>
    <property type="molecule type" value="Genomic_DNA"/>
</dbReference>
<gene>
    <name evidence="2" type="ORF">B2J93_1845</name>
</gene>
<organism evidence="2 3">
    <name type="scientific">Diplocarpon coronariae</name>
    <dbReference type="NCBI Taxonomy" id="2795749"/>
    <lineage>
        <taxon>Eukaryota</taxon>
        <taxon>Fungi</taxon>
        <taxon>Dikarya</taxon>
        <taxon>Ascomycota</taxon>
        <taxon>Pezizomycotina</taxon>
        <taxon>Leotiomycetes</taxon>
        <taxon>Helotiales</taxon>
        <taxon>Drepanopezizaceae</taxon>
        <taxon>Diplocarpon</taxon>
    </lineage>
</organism>
<protein>
    <submittedName>
        <fullName evidence="2">Uncharacterized protein</fullName>
    </submittedName>
</protein>
<evidence type="ECO:0000256" key="1">
    <source>
        <dbReference type="SAM" id="MobiDB-lite"/>
    </source>
</evidence>
<comment type="caution">
    <text evidence="2">The sequence shown here is derived from an EMBL/GenBank/DDBJ whole genome shotgun (WGS) entry which is preliminary data.</text>
</comment>
<feature type="region of interest" description="Disordered" evidence="1">
    <location>
        <begin position="1"/>
        <end position="185"/>
    </location>
</feature>
<dbReference type="AlphaFoldDB" id="A0A218ZDK9"/>
<dbReference type="Proteomes" id="UP000242519">
    <property type="component" value="Unassembled WGS sequence"/>
</dbReference>
<feature type="compositionally biased region" description="Acidic residues" evidence="1">
    <location>
        <begin position="133"/>
        <end position="147"/>
    </location>
</feature>
<feature type="compositionally biased region" description="Basic and acidic residues" evidence="1">
    <location>
        <begin position="114"/>
        <end position="125"/>
    </location>
</feature>
<evidence type="ECO:0000313" key="2">
    <source>
        <dbReference type="EMBL" id="OWP06088.1"/>
    </source>
</evidence>
<sequence length="185" mass="20487">MQRLRENEPEKASPHTAHGQQPEQDLEAPASFRGHYLSASTTGSRQSPARPLLSSPAHAHEGETPRSEPEPKTQPKTETETGARGRTSREEAAARREGAADGGGPQGRAGVRSAEQDRQDDHAFPESEGVWCSEDDEGDEDADEDKDENAGKDEKEEEFENDTEEEEKDKQEEEQLPTSLRRGRQ</sequence>